<dbReference type="GO" id="GO:0008658">
    <property type="term" value="F:penicillin binding"/>
    <property type="evidence" value="ECO:0007669"/>
    <property type="project" value="InterPro"/>
</dbReference>
<dbReference type="AlphaFoldDB" id="A0A2T0VCQ5"/>
<dbReference type="InterPro" id="IPR001460">
    <property type="entry name" value="PCN-bd_Tpept"/>
</dbReference>
<dbReference type="InterPro" id="IPR050515">
    <property type="entry name" value="Beta-lactam/transpept"/>
</dbReference>
<proteinExistence type="predicted"/>
<dbReference type="EMBL" id="PVTL01000005">
    <property type="protein sequence ID" value="PRY67949.1"/>
    <property type="molecule type" value="Genomic_DNA"/>
</dbReference>
<dbReference type="GO" id="GO:0071972">
    <property type="term" value="F:peptidoglycan L,D-transpeptidase activity"/>
    <property type="evidence" value="ECO:0007669"/>
    <property type="project" value="TreeGrafter"/>
</dbReference>
<sequence length="486" mass="50667">MNKELRRVSTVVLLMFVALFASSSIIQVFAVDELNADGRNVRTLYDSYSAERGALLVDGVPIAESIPVDDQYKFQRVYSNPLLYANVTGYFTLNQANPGLEGAMNDYLSGTSDEQFLDNLTNTVTGQNPKGASVELTLDPVVQQAAFDALGDQVGSVVAIRPDTGEVIAMVSKPTFDPNALAVHDSDQFYAAYNGLTADANSPLTNRAISGDLYHPGSVFKVIMASAAIDSGQFTADSSFPNPASLTLPNSSSVISNSSGGPCGSGSEASIATALRLSCNIPMAELGQALGADTIADYAARFGFGDDLEIPLNVTPSTYPDDIDNDVARLMLSSFGQDDVRITPLQIAMVSAAIANGGELMKPNLVESVLAPDLSEIVSFQPEVYGTPISADTATKMTQLMTDGVSNGAASNARISGVEVAGKTGTAENGVGDPYTLWFTGFAPADDPQVAVAVVVENGGGLGQTGFGNSVAAPIAKKVLEAVLNK</sequence>
<comment type="caution">
    <text evidence="3">The sequence shown here is derived from an EMBL/GenBank/DDBJ whole genome shotgun (WGS) entry which is preliminary data.</text>
</comment>
<feature type="domain" description="Penicillin-binding protein transpeptidase" evidence="1">
    <location>
        <begin position="155"/>
        <end position="481"/>
    </location>
</feature>
<dbReference type="InterPro" id="IPR012338">
    <property type="entry name" value="Beta-lactam/transpept-like"/>
</dbReference>
<keyword evidence="4" id="KW-1185">Reference proteome</keyword>
<evidence type="ECO:0000313" key="3">
    <source>
        <dbReference type="EMBL" id="PRY67949.1"/>
    </source>
</evidence>
<organism evidence="3 4">
    <name type="scientific">Glaciihabitans tibetensis</name>
    <dbReference type="NCBI Taxonomy" id="1266600"/>
    <lineage>
        <taxon>Bacteria</taxon>
        <taxon>Bacillati</taxon>
        <taxon>Actinomycetota</taxon>
        <taxon>Actinomycetes</taxon>
        <taxon>Micrococcales</taxon>
        <taxon>Microbacteriaceae</taxon>
        <taxon>Glaciihabitans</taxon>
    </lineage>
</organism>
<name>A0A2T0VCQ5_9MICO</name>
<dbReference type="PANTHER" id="PTHR30627:SF24">
    <property type="entry name" value="PENICILLIN-BINDING PROTEIN 4B"/>
    <property type="match status" value="1"/>
</dbReference>
<dbReference type="Pfam" id="PF00905">
    <property type="entry name" value="Transpeptidase"/>
    <property type="match status" value="1"/>
</dbReference>
<evidence type="ECO:0000259" key="2">
    <source>
        <dbReference type="Pfam" id="PF21922"/>
    </source>
</evidence>
<dbReference type="SUPFAM" id="SSF56601">
    <property type="entry name" value="beta-lactamase/transpeptidase-like"/>
    <property type="match status" value="1"/>
</dbReference>
<reference evidence="3 4" key="1">
    <citation type="submission" date="2018-03" db="EMBL/GenBank/DDBJ databases">
        <title>Genomic Encyclopedia of Type Strains, Phase III (KMG-III): the genomes of soil and plant-associated and newly described type strains.</title>
        <authorList>
            <person name="Whitman W."/>
        </authorList>
    </citation>
    <scope>NUCLEOTIDE SEQUENCE [LARGE SCALE GENOMIC DNA]</scope>
    <source>
        <strain evidence="3 4">CGMCC 1.12484</strain>
    </source>
</reference>
<dbReference type="Gene3D" id="3.40.710.10">
    <property type="entry name" value="DD-peptidase/beta-lactamase superfamily"/>
    <property type="match status" value="1"/>
</dbReference>
<dbReference type="GO" id="GO:0005886">
    <property type="term" value="C:plasma membrane"/>
    <property type="evidence" value="ECO:0007669"/>
    <property type="project" value="TreeGrafter"/>
</dbReference>
<feature type="domain" description="Penicillin binding protein A dimerisation" evidence="2">
    <location>
        <begin position="52"/>
        <end position="134"/>
    </location>
</feature>
<dbReference type="RefSeq" id="WP_106212540.1">
    <property type="nucleotide sequence ID" value="NZ_PVTL01000005.1"/>
</dbReference>
<evidence type="ECO:0000313" key="4">
    <source>
        <dbReference type="Proteomes" id="UP000237983"/>
    </source>
</evidence>
<dbReference type="OrthoDB" id="9766847at2"/>
<protein>
    <submittedName>
        <fullName evidence="3">Cell elongation-specific peptidoglycan D,D-transpeptidase</fullName>
    </submittedName>
</protein>
<dbReference type="PANTHER" id="PTHR30627">
    <property type="entry name" value="PEPTIDOGLYCAN D,D-TRANSPEPTIDASE"/>
    <property type="match status" value="1"/>
</dbReference>
<accession>A0A2T0VCQ5</accession>
<dbReference type="Gene3D" id="3.90.1310.10">
    <property type="entry name" value="Penicillin-binding protein 2a (Domain 2)"/>
    <property type="match status" value="1"/>
</dbReference>
<gene>
    <name evidence="3" type="ORF">B0I08_105111</name>
</gene>
<dbReference type="Pfam" id="PF21922">
    <property type="entry name" value="PBP_dimer_2"/>
    <property type="match status" value="1"/>
</dbReference>
<dbReference type="Proteomes" id="UP000237983">
    <property type="component" value="Unassembled WGS sequence"/>
</dbReference>
<dbReference type="InterPro" id="IPR054120">
    <property type="entry name" value="PBPA_dimer"/>
</dbReference>
<evidence type="ECO:0000259" key="1">
    <source>
        <dbReference type="Pfam" id="PF00905"/>
    </source>
</evidence>
<dbReference type="GO" id="GO:0071555">
    <property type="term" value="P:cell wall organization"/>
    <property type="evidence" value="ECO:0007669"/>
    <property type="project" value="TreeGrafter"/>
</dbReference>